<feature type="chain" id="PRO_5030651611" description="DUF922 domain-containing protein" evidence="1">
    <location>
        <begin position="24"/>
        <end position="228"/>
    </location>
</feature>
<reference evidence="2 3" key="1">
    <citation type="submission" date="2020-08" db="EMBL/GenBank/DDBJ databases">
        <title>Genomic Encyclopedia of Type Strains, Phase III (KMG-III): the genomes of soil and plant-associated and newly described type strains.</title>
        <authorList>
            <person name="Whitman W."/>
        </authorList>
    </citation>
    <scope>NUCLEOTIDE SEQUENCE [LARGE SCALE GENOMIC DNA]</scope>
    <source>
        <strain evidence="2 3">CECT 8897</strain>
    </source>
</reference>
<keyword evidence="3" id="KW-1185">Reference proteome</keyword>
<keyword evidence="1" id="KW-0732">Signal</keyword>
<name>A0A7W5FTF3_9BURK</name>
<dbReference type="AlphaFoldDB" id="A0A7W5FTF3"/>
<dbReference type="EMBL" id="JACHXD010000003">
    <property type="protein sequence ID" value="MBB3118521.1"/>
    <property type="molecule type" value="Genomic_DNA"/>
</dbReference>
<sequence length="228" mass="25037">MPIKIRTVLPVLLGLATSAAAQAQSFEARCASELQSRFQVTSSSAGYAVDNTVATKVLHNRAVHNSAGDMMLGLTSATSRVEVSIDGHVLQDPGNGRECLAPQISVDLRYLPLQVYVAREFSPAGCPYRAVLDHEMEHVNLYLQHLPKVAGLVQQALEKRYRGAPLYAASGAGLDALANQIDTWLWPMIKTEMQRIEVYQKAFDSDEESFRLSSACQGELGLNLRSRY</sequence>
<dbReference type="Proteomes" id="UP000541535">
    <property type="component" value="Unassembled WGS sequence"/>
</dbReference>
<comment type="caution">
    <text evidence="2">The sequence shown here is derived from an EMBL/GenBank/DDBJ whole genome shotgun (WGS) entry which is preliminary data.</text>
</comment>
<evidence type="ECO:0000313" key="2">
    <source>
        <dbReference type="EMBL" id="MBB3118521.1"/>
    </source>
</evidence>
<gene>
    <name evidence="2" type="ORF">FHS03_001552</name>
</gene>
<feature type="signal peptide" evidence="1">
    <location>
        <begin position="1"/>
        <end position="23"/>
    </location>
</feature>
<dbReference type="RefSeq" id="WP_183440424.1">
    <property type="nucleotide sequence ID" value="NZ_JACHXD010000003.1"/>
</dbReference>
<accession>A0A7W5FTF3</accession>
<organism evidence="2 3">
    <name type="scientific">Pseudoduganella violacea</name>
    <dbReference type="NCBI Taxonomy" id="1715466"/>
    <lineage>
        <taxon>Bacteria</taxon>
        <taxon>Pseudomonadati</taxon>
        <taxon>Pseudomonadota</taxon>
        <taxon>Betaproteobacteria</taxon>
        <taxon>Burkholderiales</taxon>
        <taxon>Oxalobacteraceae</taxon>
        <taxon>Telluria group</taxon>
        <taxon>Pseudoduganella</taxon>
    </lineage>
</organism>
<protein>
    <recommendedName>
        <fullName evidence="4">DUF922 domain-containing protein</fullName>
    </recommendedName>
</protein>
<proteinExistence type="predicted"/>
<evidence type="ECO:0008006" key="4">
    <source>
        <dbReference type="Google" id="ProtNLM"/>
    </source>
</evidence>
<evidence type="ECO:0000313" key="3">
    <source>
        <dbReference type="Proteomes" id="UP000541535"/>
    </source>
</evidence>
<evidence type="ECO:0000256" key="1">
    <source>
        <dbReference type="SAM" id="SignalP"/>
    </source>
</evidence>